<feature type="transmembrane region" description="Helical" evidence="5">
    <location>
        <begin position="207"/>
        <end position="226"/>
    </location>
</feature>
<dbReference type="InterPro" id="IPR006634">
    <property type="entry name" value="TLC-dom"/>
</dbReference>
<dbReference type="EMBL" id="JALLAZ020001577">
    <property type="protein sequence ID" value="KAL3772454.1"/>
    <property type="molecule type" value="Genomic_DNA"/>
</dbReference>
<accession>A0ABD3N9Z5</accession>
<evidence type="ECO:0000256" key="5">
    <source>
        <dbReference type="SAM" id="Phobius"/>
    </source>
</evidence>
<comment type="caution">
    <text evidence="7">The sequence shown here is derived from an EMBL/GenBank/DDBJ whole genome shotgun (WGS) entry which is preliminary data.</text>
</comment>
<dbReference type="GO" id="GO:0016020">
    <property type="term" value="C:membrane"/>
    <property type="evidence" value="ECO:0007669"/>
    <property type="project" value="UniProtKB-SubCell"/>
</dbReference>
<gene>
    <name evidence="7" type="ORF">ACHAW5_007309</name>
</gene>
<feature type="transmembrane region" description="Helical" evidence="5">
    <location>
        <begin position="98"/>
        <end position="115"/>
    </location>
</feature>
<feature type="domain" description="TLC" evidence="6">
    <location>
        <begin position="103"/>
        <end position="274"/>
    </location>
</feature>
<evidence type="ECO:0000313" key="7">
    <source>
        <dbReference type="EMBL" id="KAL3772454.1"/>
    </source>
</evidence>
<dbReference type="AlphaFoldDB" id="A0ABD3N9Z5"/>
<organism evidence="7 8">
    <name type="scientific">Stephanodiscus triporus</name>
    <dbReference type="NCBI Taxonomy" id="2934178"/>
    <lineage>
        <taxon>Eukaryota</taxon>
        <taxon>Sar</taxon>
        <taxon>Stramenopiles</taxon>
        <taxon>Ochrophyta</taxon>
        <taxon>Bacillariophyta</taxon>
        <taxon>Coscinodiscophyceae</taxon>
        <taxon>Thalassiosirophycidae</taxon>
        <taxon>Stephanodiscales</taxon>
        <taxon>Stephanodiscaceae</taxon>
        <taxon>Stephanodiscus</taxon>
    </lineage>
</organism>
<keyword evidence="8" id="KW-1185">Reference proteome</keyword>
<dbReference type="Pfam" id="PF03798">
    <property type="entry name" value="TRAM_LAG1_CLN8"/>
    <property type="match status" value="1"/>
</dbReference>
<evidence type="ECO:0000256" key="1">
    <source>
        <dbReference type="ARBA" id="ARBA00004141"/>
    </source>
</evidence>
<protein>
    <recommendedName>
        <fullName evidence="6">TLC domain-containing protein</fullName>
    </recommendedName>
</protein>
<evidence type="ECO:0000256" key="4">
    <source>
        <dbReference type="ARBA" id="ARBA00023136"/>
    </source>
</evidence>
<keyword evidence="4 5" id="KW-0472">Membrane</keyword>
<evidence type="ECO:0000313" key="8">
    <source>
        <dbReference type="Proteomes" id="UP001530315"/>
    </source>
</evidence>
<dbReference type="Proteomes" id="UP001530315">
    <property type="component" value="Unassembled WGS sequence"/>
</dbReference>
<feature type="transmembrane region" description="Helical" evidence="5">
    <location>
        <begin position="250"/>
        <end position="274"/>
    </location>
</feature>
<keyword evidence="2 5" id="KW-0812">Transmembrane</keyword>
<evidence type="ECO:0000256" key="3">
    <source>
        <dbReference type="ARBA" id="ARBA00022989"/>
    </source>
</evidence>
<evidence type="ECO:0000259" key="6">
    <source>
        <dbReference type="Pfam" id="PF03798"/>
    </source>
</evidence>
<reference evidence="7 8" key="1">
    <citation type="submission" date="2024-10" db="EMBL/GenBank/DDBJ databases">
        <title>Updated reference genomes for cyclostephanoid diatoms.</title>
        <authorList>
            <person name="Roberts W.R."/>
            <person name="Alverson A.J."/>
        </authorList>
    </citation>
    <scope>NUCLEOTIDE SEQUENCE [LARGE SCALE GENOMIC DNA]</scope>
    <source>
        <strain evidence="7 8">AJA276-08</strain>
    </source>
</reference>
<proteinExistence type="predicted"/>
<evidence type="ECO:0000256" key="2">
    <source>
        <dbReference type="ARBA" id="ARBA00022692"/>
    </source>
</evidence>
<feature type="transmembrane region" description="Helical" evidence="5">
    <location>
        <begin position="12"/>
        <end position="30"/>
    </location>
</feature>
<keyword evidence="3 5" id="KW-1133">Transmembrane helix</keyword>
<comment type="subcellular location">
    <subcellularLocation>
        <location evidence="1">Membrane</location>
        <topology evidence="1">Multi-pass membrane protein</topology>
    </subcellularLocation>
</comment>
<name>A0ABD3N9Z5_9STRA</name>
<sequence length="291" mass="32955">MISDYSPLPPLATQVGLACVIVQVAFTLLFDRRAKILPDGPWTHLAAFTAHKVVTLPAMMMLTYCGVRDWFFFDRDKYAVVTAADRVFGLSNPDDVPLAYGIGAMLMWDIPISILSPPMRDPFMLAHHVGMFLAAYTMSGGFCEGGRMIGYYYAPFYFGVIELSSVPLTYVNVFHPKVVHYHEWTRAEQSNERMASLQRFVKKMNEMARLSFAASFLALRGLYFPYVSFRLCLPDMIAAYKNPPDGVPMWTGYFLVICIALFSCLQAYWGVLVAKQVVKTIRSRENKFHDA</sequence>
<feature type="transmembrane region" description="Helical" evidence="5">
    <location>
        <begin position="42"/>
        <end position="64"/>
    </location>
</feature>